<evidence type="ECO:0000259" key="5">
    <source>
        <dbReference type="PROSITE" id="PS50931"/>
    </source>
</evidence>
<protein>
    <submittedName>
        <fullName evidence="6">LysR family transcriptional regulator</fullName>
    </submittedName>
</protein>
<evidence type="ECO:0000256" key="4">
    <source>
        <dbReference type="ARBA" id="ARBA00023163"/>
    </source>
</evidence>
<evidence type="ECO:0000313" key="6">
    <source>
        <dbReference type="EMBL" id="AVJ28481.1"/>
    </source>
</evidence>
<organism evidence="6 7">
    <name type="scientific">Achromobacter spanius</name>
    <dbReference type="NCBI Taxonomy" id="217203"/>
    <lineage>
        <taxon>Bacteria</taxon>
        <taxon>Pseudomonadati</taxon>
        <taxon>Pseudomonadota</taxon>
        <taxon>Betaproteobacteria</taxon>
        <taxon>Burkholderiales</taxon>
        <taxon>Alcaligenaceae</taxon>
        <taxon>Achromobacter</taxon>
    </lineage>
</organism>
<dbReference type="Pfam" id="PF00126">
    <property type="entry name" value="HTH_1"/>
    <property type="match status" value="1"/>
</dbReference>
<dbReference type="InterPro" id="IPR000847">
    <property type="entry name" value="LysR_HTH_N"/>
</dbReference>
<dbReference type="InterPro" id="IPR036388">
    <property type="entry name" value="WH-like_DNA-bd_sf"/>
</dbReference>
<dbReference type="SUPFAM" id="SSF46785">
    <property type="entry name" value="Winged helix' DNA-binding domain"/>
    <property type="match status" value="1"/>
</dbReference>
<dbReference type="FunFam" id="1.10.10.10:FF:000001">
    <property type="entry name" value="LysR family transcriptional regulator"/>
    <property type="match status" value="1"/>
</dbReference>
<dbReference type="PANTHER" id="PTHR30346">
    <property type="entry name" value="TRANSCRIPTIONAL DUAL REGULATOR HCAR-RELATED"/>
    <property type="match status" value="1"/>
</dbReference>
<evidence type="ECO:0000313" key="7">
    <source>
        <dbReference type="Proteomes" id="UP000239477"/>
    </source>
</evidence>
<keyword evidence="2" id="KW-0805">Transcription regulation</keyword>
<dbReference type="InterPro" id="IPR005119">
    <property type="entry name" value="LysR_subst-bd"/>
</dbReference>
<reference evidence="6 7" key="1">
    <citation type="submission" date="2017-09" db="EMBL/GenBank/DDBJ databases">
        <title>Genomic, metabolic, and phenotypic characteristics of bacterial isolates from the natural microbiome of the model nematode Caenorhabditis elegans.</title>
        <authorList>
            <person name="Zimmermann J."/>
            <person name="Obeng N."/>
            <person name="Yang W."/>
            <person name="Obeng O."/>
            <person name="Kissoyan K."/>
            <person name="Pees B."/>
            <person name="Dirksen P."/>
            <person name="Hoppner M."/>
            <person name="Franke A."/>
            <person name="Rosenstiel P."/>
            <person name="Leippe M."/>
            <person name="Dierking K."/>
            <person name="Kaleta C."/>
            <person name="Schulenburg H."/>
        </authorList>
    </citation>
    <scope>NUCLEOTIDE SEQUENCE [LARGE SCALE GENOMIC DNA]</scope>
    <source>
        <strain evidence="6 7">MYb73</strain>
    </source>
</reference>
<gene>
    <name evidence="6" type="ORF">CLM73_15940</name>
</gene>
<proteinExistence type="inferred from homology"/>
<dbReference type="Pfam" id="PF03466">
    <property type="entry name" value="LysR_substrate"/>
    <property type="match status" value="1"/>
</dbReference>
<dbReference type="OrthoDB" id="5292387at2"/>
<comment type="similarity">
    <text evidence="1">Belongs to the LysR transcriptional regulatory family.</text>
</comment>
<accession>A0A2S0I8X8</accession>
<feature type="domain" description="HTH lysR-type" evidence="5">
    <location>
        <begin position="1"/>
        <end position="58"/>
    </location>
</feature>
<dbReference type="Gene3D" id="1.10.10.10">
    <property type="entry name" value="Winged helix-like DNA-binding domain superfamily/Winged helix DNA-binding domain"/>
    <property type="match status" value="1"/>
</dbReference>
<sequence>MDMRQLRYFVTVAEELSFRRAAEKLNISQPPLSQHVKSLEEEMGVQLFQRTRREVRLTPAGQAFLRETRILLDQMRTAVNAAVRAGNDDSGVLRVGVATSALFHLVSVIQRQVAAEFPGVTLSLVDMVSAEQVRAVSLGLLDAGIVHARPERTDVRRQLIHREPLVAVLPSRHPLAQKEGFQLSMLSDEPMVALHREHGPAIYDAIVACCHEAGFSPDIRHMARSPLTIFQMVRLGLGVSIAPASYATTGFAGVVFRELPQSAGQVCMEIIWSEKHATDLTRRVVGHVAKRMALDV</sequence>
<dbReference type="EMBL" id="CP023270">
    <property type="protein sequence ID" value="AVJ28481.1"/>
    <property type="molecule type" value="Genomic_DNA"/>
</dbReference>
<keyword evidence="4" id="KW-0804">Transcription</keyword>
<dbReference type="PRINTS" id="PR00039">
    <property type="entry name" value="HTHLYSR"/>
</dbReference>
<dbReference type="AlphaFoldDB" id="A0A2S0I8X8"/>
<keyword evidence="7" id="KW-1185">Reference proteome</keyword>
<evidence type="ECO:0000256" key="2">
    <source>
        <dbReference type="ARBA" id="ARBA00023015"/>
    </source>
</evidence>
<dbReference type="PROSITE" id="PS50931">
    <property type="entry name" value="HTH_LYSR"/>
    <property type="match status" value="1"/>
</dbReference>
<dbReference type="SUPFAM" id="SSF53850">
    <property type="entry name" value="Periplasmic binding protein-like II"/>
    <property type="match status" value="1"/>
</dbReference>
<dbReference type="PANTHER" id="PTHR30346:SF0">
    <property type="entry name" value="HCA OPERON TRANSCRIPTIONAL ACTIVATOR HCAR"/>
    <property type="match status" value="1"/>
</dbReference>
<dbReference type="RefSeq" id="WP_105239270.1">
    <property type="nucleotide sequence ID" value="NZ_CP023270.1"/>
</dbReference>
<dbReference type="Proteomes" id="UP000239477">
    <property type="component" value="Chromosome"/>
</dbReference>
<evidence type="ECO:0000256" key="3">
    <source>
        <dbReference type="ARBA" id="ARBA00023125"/>
    </source>
</evidence>
<dbReference type="GO" id="GO:0032993">
    <property type="term" value="C:protein-DNA complex"/>
    <property type="evidence" value="ECO:0007669"/>
    <property type="project" value="TreeGrafter"/>
</dbReference>
<dbReference type="Gene3D" id="3.40.190.10">
    <property type="entry name" value="Periplasmic binding protein-like II"/>
    <property type="match status" value="2"/>
</dbReference>
<evidence type="ECO:0000256" key="1">
    <source>
        <dbReference type="ARBA" id="ARBA00009437"/>
    </source>
</evidence>
<keyword evidence="3" id="KW-0238">DNA-binding</keyword>
<dbReference type="InterPro" id="IPR036390">
    <property type="entry name" value="WH_DNA-bd_sf"/>
</dbReference>
<name>A0A2S0I8X8_9BURK</name>
<dbReference type="GO" id="GO:0003700">
    <property type="term" value="F:DNA-binding transcription factor activity"/>
    <property type="evidence" value="ECO:0007669"/>
    <property type="project" value="InterPro"/>
</dbReference>
<dbReference type="GO" id="GO:0003677">
    <property type="term" value="F:DNA binding"/>
    <property type="evidence" value="ECO:0007669"/>
    <property type="project" value="UniProtKB-KW"/>
</dbReference>